<dbReference type="AlphaFoldDB" id="A0A9N9FKR2"/>
<comment type="caution">
    <text evidence="1">The sequence shown here is derived from an EMBL/GenBank/DDBJ whole genome shotgun (WGS) entry which is preliminary data.</text>
</comment>
<dbReference type="EMBL" id="CAJVPK010000686">
    <property type="protein sequence ID" value="CAG8539923.1"/>
    <property type="molecule type" value="Genomic_DNA"/>
</dbReference>
<dbReference type="Gene3D" id="3.60.10.10">
    <property type="entry name" value="Endonuclease/exonuclease/phosphatase"/>
    <property type="match status" value="1"/>
</dbReference>
<keyword evidence="2" id="KW-1185">Reference proteome</keyword>
<dbReference type="Proteomes" id="UP000789706">
    <property type="component" value="Unassembled WGS sequence"/>
</dbReference>
<feature type="non-terminal residue" evidence="1">
    <location>
        <position position="64"/>
    </location>
</feature>
<proteinExistence type="predicted"/>
<evidence type="ECO:0000313" key="2">
    <source>
        <dbReference type="Proteomes" id="UP000789706"/>
    </source>
</evidence>
<evidence type="ECO:0000313" key="1">
    <source>
        <dbReference type="EMBL" id="CAG8539923.1"/>
    </source>
</evidence>
<organism evidence="1 2">
    <name type="scientific">Diversispora eburnea</name>
    <dbReference type="NCBI Taxonomy" id="1213867"/>
    <lineage>
        <taxon>Eukaryota</taxon>
        <taxon>Fungi</taxon>
        <taxon>Fungi incertae sedis</taxon>
        <taxon>Mucoromycota</taxon>
        <taxon>Glomeromycotina</taxon>
        <taxon>Glomeromycetes</taxon>
        <taxon>Diversisporales</taxon>
        <taxon>Diversisporaceae</taxon>
        <taxon>Diversispora</taxon>
    </lineage>
</organism>
<gene>
    <name evidence="1" type="ORF">DEBURN_LOCUS6558</name>
</gene>
<dbReference type="InterPro" id="IPR036691">
    <property type="entry name" value="Endo/exonu/phosph_ase_sf"/>
</dbReference>
<reference evidence="1" key="1">
    <citation type="submission" date="2021-06" db="EMBL/GenBank/DDBJ databases">
        <authorList>
            <person name="Kallberg Y."/>
            <person name="Tangrot J."/>
            <person name="Rosling A."/>
        </authorList>
    </citation>
    <scope>NUCLEOTIDE SEQUENCE</scope>
    <source>
        <strain evidence="1">AZ414A</strain>
    </source>
</reference>
<accession>A0A9N9FKR2</accession>
<name>A0A9N9FKR2_9GLOM</name>
<sequence length="64" mass="7512">MDQNNDSVIMDKNINQNNLKTLKIATKNIRGITKIIKQIDWLKFCEYKDLDIIGLTETWAKDEN</sequence>
<protein>
    <submittedName>
        <fullName evidence="1">10631_t:CDS:1</fullName>
    </submittedName>
</protein>
<dbReference type="SUPFAM" id="SSF56219">
    <property type="entry name" value="DNase I-like"/>
    <property type="match status" value="1"/>
</dbReference>